<dbReference type="HOGENOM" id="CLU_1297944_0_0_11"/>
<evidence type="ECO:0000313" key="1">
    <source>
        <dbReference type="EMBL" id="AEI13386.1"/>
    </source>
</evidence>
<dbReference type="KEGG" id="cga:Celgi_2893"/>
<dbReference type="OrthoDB" id="4829498at2"/>
<protein>
    <submittedName>
        <fullName evidence="1">Uncharacterized protein</fullName>
    </submittedName>
</protein>
<evidence type="ECO:0000313" key="2">
    <source>
        <dbReference type="Proteomes" id="UP000000485"/>
    </source>
</evidence>
<dbReference type="eggNOG" id="ENOG502ZKQJ">
    <property type="taxonomic scope" value="Bacteria"/>
</dbReference>
<reference evidence="2" key="1">
    <citation type="submission" date="2011-04" db="EMBL/GenBank/DDBJ databases">
        <title>Complete sequence of Cellvibrio gilvus ATCC 13127.</title>
        <authorList>
            <person name="Lucas S."/>
            <person name="Han J."/>
            <person name="Lapidus A."/>
            <person name="Cheng J.-F."/>
            <person name="Goodwin L."/>
            <person name="Pitluck S."/>
            <person name="Peters L."/>
            <person name="Munk A."/>
            <person name="Detter J.C."/>
            <person name="Han C."/>
            <person name="Tapia R."/>
            <person name="Land M."/>
            <person name="Hauser L."/>
            <person name="Kyrpides N."/>
            <person name="Ivanova N."/>
            <person name="Ovchinnikova G."/>
            <person name="Pagani I."/>
            <person name="Mead D."/>
            <person name="Brumm P."/>
            <person name="Woyke T."/>
        </authorList>
    </citation>
    <scope>NUCLEOTIDE SEQUENCE [LARGE SCALE GENOMIC DNA]</scope>
    <source>
        <strain evidence="2">ATCC 13127 / NRRL B-14078</strain>
    </source>
</reference>
<proteinExistence type="predicted"/>
<dbReference type="EMBL" id="CP002665">
    <property type="protein sequence ID" value="AEI13386.1"/>
    <property type="molecule type" value="Genomic_DNA"/>
</dbReference>
<gene>
    <name evidence="1" type="ordered locus">Celgi_2893</name>
</gene>
<dbReference type="RefSeq" id="WP_013884903.1">
    <property type="nucleotide sequence ID" value="NC_015671.1"/>
</dbReference>
<dbReference type="AlphaFoldDB" id="F8A5U6"/>
<sequence>MTMAVMDNRTRQARLVARRWMLGGVLVVGAVHGLSACTGETPQAQAQWSPPAWFAEQARESEESRLGYQRCMDDKGWDRTMMAGGGSEEPFVFGKDEDRSELERFDADVEECRIELGYPAPHEPTADELGVQYDAEQDVAACLEHLGFDIPEPPSREAWVEALISGREDGASAEVWSPYGELARMVEDDPGNAELAGRIERAEVQCPQYSAL</sequence>
<dbReference type="Proteomes" id="UP000000485">
    <property type="component" value="Chromosome"/>
</dbReference>
<name>F8A5U6_CELGA</name>
<accession>F8A5U6</accession>
<dbReference type="STRING" id="593907.Celgi_2893"/>
<keyword evidence="2" id="KW-1185">Reference proteome</keyword>
<organism evidence="1 2">
    <name type="scientific">Cellulomonas gilvus (strain ATCC 13127 / NRRL B-14078)</name>
    <name type="common">Cellvibrio gilvus</name>
    <dbReference type="NCBI Taxonomy" id="593907"/>
    <lineage>
        <taxon>Bacteria</taxon>
        <taxon>Bacillati</taxon>
        <taxon>Actinomycetota</taxon>
        <taxon>Actinomycetes</taxon>
        <taxon>Micrococcales</taxon>
        <taxon>Cellulomonadaceae</taxon>
        <taxon>Cellulomonas</taxon>
    </lineage>
</organism>